<accession>A0A4C1VLW8</accession>
<protein>
    <submittedName>
        <fullName evidence="1">Uncharacterized protein</fullName>
    </submittedName>
</protein>
<dbReference type="AlphaFoldDB" id="A0A4C1VLW8"/>
<name>A0A4C1VLW8_EUMVA</name>
<proteinExistence type="predicted"/>
<sequence length="128" mass="14322">MTRGLKMTTHHRGRFRGVRYPGEEVGGGWEIEKSEGRGGVHLGGTLELARAEEECARALYKAAKAKQRLACVVKARTEADISSEEKCEVVFETERSRERVKLWLETQPLRDDSFIAQMAFRAGAVNNG</sequence>
<dbReference type="EMBL" id="BGZK01000354">
    <property type="protein sequence ID" value="GBP38765.1"/>
    <property type="molecule type" value="Genomic_DNA"/>
</dbReference>
<organism evidence="1 2">
    <name type="scientific">Eumeta variegata</name>
    <name type="common">Bagworm moth</name>
    <name type="synonym">Eumeta japonica</name>
    <dbReference type="NCBI Taxonomy" id="151549"/>
    <lineage>
        <taxon>Eukaryota</taxon>
        <taxon>Metazoa</taxon>
        <taxon>Ecdysozoa</taxon>
        <taxon>Arthropoda</taxon>
        <taxon>Hexapoda</taxon>
        <taxon>Insecta</taxon>
        <taxon>Pterygota</taxon>
        <taxon>Neoptera</taxon>
        <taxon>Endopterygota</taxon>
        <taxon>Lepidoptera</taxon>
        <taxon>Glossata</taxon>
        <taxon>Ditrysia</taxon>
        <taxon>Tineoidea</taxon>
        <taxon>Psychidae</taxon>
        <taxon>Oiketicinae</taxon>
        <taxon>Eumeta</taxon>
    </lineage>
</organism>
<gene>
    <name evidence="1" type="ORF">EVAR_33513_1</name>
</gene>
<comment type="caution">
    <text evidence="1">The sequence shown here is derived from an EMBL/GenBank/DDBJ whole genome shotgun (WGS) entry which is preliminary data.</text>
</comment>
<dbReference type="Proteomes" id="UP000299102">
    <property type="component" value="Unassembled WGS sequence"/>
</dbReference>
<keyword evidence="2" id="KW-1185">Reference proteome</keyword>
<reference evidence="1 2" key="1">
    <citation type="journal article" date="2019" name="Commun. Biol.">
        <title>The bagworm genome reveals a unique fibroin gene that provides high tensile strength.</title>
        <authorList>
            <person name="Kono N."/>
            <person name="Nakamura H."/>
            <person name="Ohtoshi R."/>
            <person name="Tomita M."/>
            <person name="Numata K."/>
            <person name="Arakawa K."/>
        </authorList>
    </citation>
    <scope>NUCLEOTIDE SEQUENCE [LARGE SCALE GENOMIC DNA]</scope>
</reference>
<evidence type="ECO:0000313" key="2">
    <source>
        <dbReference type="Proteomes" id="UP000299102"/>
    </source>
</evidence>
<evidence type="ECO:0000313" key="1">
    <source>
        <dbReference type="EMBL" id="GBP38765.1"/>
    </source>
</evidence>